<dbReference type="EMBL" id="JALLBG020000181">
    <property type="protein sequence ID" value="KAL3760578.1"/>
    <property type="molecule type" value="Genomic_DNA"/>
</dbReference>
<dbReference type="PANTHER" id="PTHR22749:SF6">
    <property type="entry name" value="RIBOFLAVIN KINASE"/>
    <property type="match status" value="1"/>
</dbReference>
<dbReference type="AlphaFoldDB" id="A0ABD3M9D8"/>
<dbReference type="Gene3D" id="2.40.30.30">
    <property type="entry name" value="Riboflavin kinase-like"/>
    <property type="match status" value="1"/>
</dbReference>
<comment type="caution">
    <text evidence="9">The sequence shown here is derived from an EMBL/GenBank/DDBJ whole genome shotgun (WGS) entry which is preliminary data.</text>
</comment>
<dbReference type="GO" id="GO:0005524">
    <property type="term" value="F:ATP binding"/>
    <property type="evidence" value="ECO:0007669"/>
    <property type="project" value="UniProtKB-KW"/>
</dbReference>
<keyword evidence="10" id="KW-1185">Reference proteome</keyword>
<name>A0ABD3M9D8_9STRA</name>
<comment type="pathway">
    <text evidence="1">Cofactor biosynthesis; FMN biosynthesis; FMN from riboflavin (ATP route): step 1/1.</text>
</comment>
<gene>
    <name evidence="9" type="ORF">ACHAWU_009539</name>
</gene>
<accession>A0ABD3M9D8</accession>
<dbReference type="SUPFAM" id="SSF82114">
    <property type="entry name" value="Riboflavin kinase-like"/>
    <property type="match status" value="1"/>
</dbReference>
<evidence type="ECO:0000313" key="10">
    <source>
        <dbReference type="Proteomes" id="UP001530293"/>
    </source>
</evidence>
<dbReference type="InterPro" id="IPR023468">
    <property type="entry name" value="Riboflavin_kinase"/>
</dbReference>
<evidence type="ECO:0000259" key="8">
    <source>
        <dbReference type="SMART" id="SM00904"/>
    </source>
</evidence>
<keyword evidence="4" id="KW-0288">FMN</keyword>
<dbReference type="Pfam" id="PF01687">
    <property type="entry name" value="Flavokinase"/>
    <property type="match status" value="1"/>
</dbReference>
<feature type="domain" description="Riboflavin kinase" evidence="8">
    <location>
        <begin position="158"/>
        <end position="329"/>
    </location>
</feature>
<evidence type="ECO:0000256" key="7">
    <source>
        <dbReference type="ARBA" id="ARBA00022840"/>
    </source>
</evidence>
<protein>
    <recommendedName>
        <fullName evidence="2">riboflavin kinase</fullName>
        <ecNumber evidence="2">2.7.1.26</ecNumber>
    </recommendedName>
</protein>
<sequence>MMPMMVMKSPRTSISPINTRNSRTKYVHFYFFARGDDNDGHDEVEQNGMEKAFSHLETLTIEDWNSESNNKNEQEDYSSILKYSRTDDTPASNYGKSTEEEVQYYLDMQQQLEGTATATIEIDDGKLCVEERDLLELTDVGADVPDIDEYPWTSINPILRLRGPVATGYGRGGKQLGVPTANLPASLFQSALDGITNGVYFGWAVIEQPPSTTTSTENLIIQGRNVPIKAVVNVGYSPTFEGKENKEKIVEAHLITENSPMTIPESAAFDESNVVTVDNIPIEIEGDFYGEIMRLQLIGYLRPEKKFDSFPDLIAQIHRDIGNASWALDSMPFIFSKEDEFVKDGMSNWIGSGGGDCSASWENEVW</sequence>
<dbReference type="SMART" id="SM00904">
    <property type="entry name" value="Flavokinase"/>
    <property type="match status" value="1"/>
</dbReference>
<keyword evidence="6" id="KW-0547">Nucleotide-binding</keyword>
<dbReference type="Proteomes" id="UP001530293">
    <property type="component" value="Unassembled WGS sequence"/>
</dbReference>
<evidence type="ECO:0000256" key="3">
    <source>
        <dbReference type="ARBA" id="ARBA00022630"/>
    </source>
</evidence>
<dbReference type="InterPro" id="IPR023465">
    <property type="entry name" value="Riboflavin_kinase_dom_sf"/>
</dbReference>
<keyword evidence="7" id="KW-0067">ATP-binding</keyword>
<dbReference type="InterPro" id="IPR015865">
    <property type="entry name" value="Riboflavin_kinase_bac/euk"/>
</dbReference>
<dbReference type="EC" id="2.7.1.26" evidence="2"/>
<evidence type="ECO:0000256" key="6">
    <source>
        <dbReference type="ARBA" id="ARBA00022741"/>
    </source>
</evidence>
<dbReference type="PANTHER" id="PTHR22749">
    <property type="entry name" value="RIBOFLAVIN KINASE/FMN ADENYLYLTRANSFERASE"/>
    <property type="match status" value="1"/>
</dbReference>
<evidence type="ECO:0000256" key="4">
    <source>
        <dbReference type="ARBA" id="ARBA00022643"/>
    </source>
</evidence>
<evidence type="ECO:0000256" key="1">
    <source>
        <dbReference type="ARBA" id="ARBA00005201"/>
    </source>
</evidence>
<evidence type="ECO:0000256" key="5">
    <source>
        <dbReference type="ARBA" id="ARBA00022679"/>
    </source>
</evidence>
<evidence type="ECO:0000256" key="2">
    <source>
        <dbReference type="ARBA" id="ARBA00012105"/>
    </source>
</evidence>
<reference evidence="9 10" key="1">
    <citation type="submission" date="2024-10" db="EMBL/GenBank/DDBJ databases">
        <title>Updated reference genomes for cyclostephanoid diatoms.</title>
        <authorList>
            <person name="Roberts W.R."/>
            <person name="Alverson A.J."/>
        </authorList>
    </citation>
    <scope>NUCLEOTIDE SEQUENCE [LARGE SCALE GENOMIC DNA]</scope>
    <source>
        <strain evidence="9 10">AJA232-27</strain>
    </source>
</reference>
<organism evidence="9 10">
    <name type="scientific">Discostella pseudostelligera</name>
    <dbReference type="NCBI Taxonomy" id="259834"/>
    <lineage>
        <taxon>Eukaryota</taxon>
        <taxon>Sar</taxon>
        <taxon>Stramenopiles</taxon>
        <taxon>Ochrophyta</taxon>
        <taxon>Bacillariophyta</taxon>
        <taxon>Coscinodiscophyceae</taxon>
        <taxon>Thalassiosirophycidae</taxon>
        <taxon>Stephanodiscales</taxon>
        <taxon>Stephanodiscaceae</taxon>
        <taxon>Discostella</taxon>
    </lineage>
</organism>
<dbReference type="GO" id="GO:0008531">
    <property type="term" value="F:riboflavin kinase activity"/>
    <property type="evidence" value="ECO:0007669"/>
    <property type="project" value="UniProtKB-EC"/>
</dbReference>
<keyword evidence="5" id="KW-0808">Transferase</keyword>
<evidence type="ECO:0000313" key="9">
    <source>
        <dbReference type="EMBL" id="KAL3760578.1"/>
    </source>
</evidence>
<proteinExistence type="predicted"/>
<keyword evidence="3" id="KW-0285">Flavoprotein</keyword>